<name>A0A0P1A6A5_PLAHL</name>
<accession>A0A0P1A6A5</accession>
<keyword evidence="2" id="KW-1185">Reference proteome</keyword>
<dbReference type="Proteomes" id="UP000054928">
    <property type="component" value="Unassembled WGS sequence"/>
</dbReference>
<reference evidence="2" key="1">
    <citation type="submission" date="2014-09" db="EMBL/GenBank/DDBJ databases">
        <authorList>
            <person name="Sharma Rahul"/>
            <person name="Thines Marco"/>
        </authorList>
    </citation>
    <scope>NUCLEOTIDE SEQUENCE [LARGE SCALE GENOMIC DNA]</scope>
</reference>
<dbReference type="EMBL" id="CCYD01000053">
    <property type="protein sequence ID" value="CEG35573.1"/>
    <property type="molecule type" value="Genomic_DNA"/>
</dbReference>
<protein>
    <submittedName>
        <fullName evidence="1">Uncharacterized protein</fullName>
    </submittedName>
</protein>
<sequence>MTFCKSRPKIAILSLTWSDKTGLMLCASGVNPLETVKDSRKMGSHLLRRRMRPYVVSDESSGSMSWSTAYTPMEKGNEALMFLRTARLCHGVEVQPSQQHIAKFRKLYEQLL</sequence>
<evidence type="ECO:0000313" key="2">
    <source>
        <dbReference type="Proteomes" id="UP000054928"/>
    </source>
</evidence>
<dbReference type="GeneID" id="36406502"/>
<evidence type="ECO:0000313" key="1">
    <source>
        <dbReference type="EMBL" id="CEG35573.1"/>
    </source>
</evidence>
<dbReference type="AlphaFoldDB" id="A0A0P1A6A5"/>
<dbReference type="RefSeq" id="XP_024571942.1">
    <property type="nucleotide sequence ID" value="XM_024725681.1"/>
</dbReference>
<proteinExistence type="predicted"/>
<organism evidence="1 2">
    <name type="scientific">Plasmopara halstedii</name>
    <name type="common">Downy mildew of sunflower</name>
    <dbReference type="NCBI Taxonomy" id="4781"/>
    <lineage>
        <taxon>Eukaryota</taxon>
        <taxon>Sar</taxon>
        <taxon>Stramenopiles</taxon>
        <taxon>Oomycota</taxon>
        <taxon>Peronosporomycetes</taxon>
        <taxon>Peronosporales</taxon>
        <taxon>Peronosporaceae</taxon>
        <taxon>Plasmopara</taxon>
    </lineage>
</organism>